<accession>A0A8J7VU18</accession>
<evidence type="ECO:0000313" key="8">
    <source>
        <dbReference type="Proteomes" id="UP000675747"/>
    </source>
</evidence>
<dbReference type="PANTHER" id="PTHR38101">
    <property type="entry name" value="UPF0307 PROTEIN YJGA"/>
    <property type="match status" value="1"/>
</dbReference>
<evidence type="ECO:0000313" key="6">
    <source>
        <dbReference type="EMBL" id="MBR0563232.1"/>
    </source>
</evidence>
<keyword evidence="1 5" id="KW-0963">Cytoplasm</keyword>
<dbReference type="GO" id="GO:0043022">
    <property type="term" value="F:ribosome binding"/>
    <property type="evidence" value="ECO:0007669"/>
    <property type="project" value="UniProtKB-UniRule"/>
</dbReference>
<keyword evidence="3 5" id="KW-0699">rRNA-binding</keyword>
<evidence type="ECO:0000256" key="1">
    <source>
        <dbReference type="ARBA" id="ARBA00022490"/>
    </source>
</evidence>
<dbReference type="InterPro" id="IPR023153">
    <property type="entry name" value="DarP_sf"/>
</dbReference>
<keyword evidence="8" id="KW-1185">Reference proteome</keyword>
<evidence type="ECO:0000256" key="4">
    <source>
        <dbReference type="ARBA" id="ARBA00022884"/>
    </source>
</evidence>
<protein>
    <recommendedName>
        <fullName evidence="5">Dual-action ribosomal maturation protein DarP</fullName>
    </recommendedName>
    <alternativeName>
        <fullName evidence="5">Large ribosomal subunit assembly factor DarP</fullName>
    </alternativeName>
</protein>
<proteinExistence type="inferred from homology"/>
<dbReference type="PIRSF" id="PIRSF016183">
    <property type="entry name" value="UCP016183"/>
    <property type="match status" value="1"/>
</dbReference>
<dbReference type="Gene3D" id="1.10.60.30">
    <property type="entry name" value="PSPTO4464-like domains"/>
    <property type="match status" value="2"/>
</dbReference>
<dbReference type="HAMAP" id="MF_00765">
    <property type="entry name" value="DarP"/>
    <property type="match status" value="1"/>
</dbReference>
<keyword evidence="2 5" id="KW-0690">Ribosome biogenesis</keyword>
<dbReference type="EMBL" id="JAGQFT010000111">
    <property type="protein sequence ID" value="MBR0563232.1"/>
    <property type="molecule type" value="Genomic_DNA"/>
</dbReference>
<evidence type="ECO:0000256" key="3">
    <source>
        <dbReference type="ARBA" id="ARBA00022730"/>
    </source>
</evidence>
<dbReference type="GO" id="GO:1902626">
    <property type="term" value="P:assembly of large subunit precursor of preribosome"/>
    <property type="evidence" value="ECO:0007669"/>
    <property type="project" value="UniProtKB-UniRule"/>
</dbReference>
<keyword evidence="4 5" id="KW-0694">RNA-binding</keyword>
<comment type="similarity">
    <text evidence="5">Belongs to the DarP family.</text>
</comment>
<dbReference type="GO" id="GO:0019843">
    <property type="term" value="F:rRNA binding"/>
    <property type="evidence" value="ECO:0007669"/>
    <property type="project" value="UniProtKB-UniRule"/>
</dbReference>
<comment type="caution">
    <text evidence="6">The sequence shown here is derived from an EMBL/GenBank/DDBJ whole genome shotgun (WGS) entry which is preliminary data.</text>
</comment>
<dbReference type="GO" id="GO:0005829">
    <property type="term" value="C:cytosol"/>
    <property type="evidence" value="ECO:0007669"/>
    <property type="project" value="TreeGrafter"/>
</dbReference>
<reference evidence="6" key="2">
    <citation type="submission" date="2021-04" db="EMBL/GenBank/DDBJ databases">
        <authorList>
            <person name="Karlyshev A.V."/>
        </authorList>
    </citation>
    <scope>NUCLEOTIDE SEQUENCE</scope>
    <source>
        <strain evidence="6">LMG 29479</strain>
    </source>
</reference>
<name>A0A8J7VU18_9GAMM</name>
<dbReference type="InterPro" id="IPR006839">
    <property type="entry name" value="DarP"/>
</dbReference>
<evidence type="ECO:0000256" key="5">
    <source>
        <dbReference type="HAMAP-Rule" id="MF_00765"/>
    </source>
</evidence>
<dbReference type="EMBL" id="JAGQFT020000002">
    <property type="protein sequence ID" value="MBS7456246.1"/>
    <property type="molecule type" value="Genomic_DNA"/>
</dbReference>
<comment type="function">
    <text evidence="5">Member of a network of 50S ribosomal subunit biogenesis factors which assembles along the 30S-50S interface, preventing incorrect 23S rRNA structures from forming. Promotes peptidyl transferase center (PTC) maturation.</text>
</comment>
<evidence type="ECO:0000256" key="2">
    <source>
        <dbReference type="ARBA" id="ARBA00022517"/>
    </source>
</evidence>
<dbReference type="Proteomes" id="UP000675747">
    <property type="component" value="Unassembled WGS sequence"/>
</dbReference>
<comment type="subcellular location">
    <subcellularLocation>
        <location evidence="5">Cytoplasm</location>
    </subcellularLocation>
    <text evidence="5">Associates with late stage pre-50S ribosomal subunits.</text>
</comment>
<dbReference type="NCBIfam" id="NF003593">
    <property type="entry name" value="PRK05255.1-1"/>
    <property type="match status" value="1"/>
</dbReference>
<dbReference type="SUPFAM" id="SSF158710">
    <property type="entry name" value="PSPTO4464-like"/>
    <property type="match status" value="1"/>
</dbReference>
<dbReference type="Pfam" id="PF04751">
    <property type="entry name" value="DarP"/>
    <property type="match status" value="1"/>
</dbReference>
<gene>
    <name evidence="5" type="primary">darP</name>
    <name evidence="7" type="ORF">KB893_003730</name>
    <name evidence="6" type="ORF">KB893_12015</name>
</gene>
<reference evidence="7 8" key="1">
    <citation type="journal article" date="2021" name="Microbiol. Resour. Announc.">
        <title>Draft Genome Sequence of Coralloluteibacterium stylophorae LMG 29479T.</title>
        <authorList>
            <person name="Karlyshev A.V."/>
            <person name="Kudryashova E.B."/>
            <person name="Ariskina E.V."/>
            <person name="Conroy A.P."/>
            <person name="Abidueva E.Y."/>
        </authorList>
    </citation>
    <scope>NUCLEOTIDE SEQUENCE [LARGE SCALE GENOMIC DNA]</scope>
    <source>
        <strain evidence="7 8">LMG 29479</strain>
    </source>
</reference>
<dbReference type="CDD" id="cd16331">
    <property type="entry name" value="YjgA-like"/>
    <property type="match status" value="1"/>
</dbReference>
<dbReference type="RefSeq" id="WP_211927150.1">
    <property type="nucleotide sequence ID" value="NZ_JAGQFT020000002.1"/>
</dbReference>
<sequence length="177" mass="19983">MRGIDEETGDYLSPSRSQNRREALAIFDLGERLVGLSESQLAQLPIPEDMLGVIHDTQRIRAPIARKRQLQFLAKHMRHEDEATLEAIRAALDHDKGQSAKETAALHRVEAWRERLLAEGDAALGELVDAHPGIDRQHLRTLVRNAAAERAKNKPPHAYRELFRVLREALEADEPSP</sequence>
<organism evidence="6">
    <name type="scientific">Coralloluteibacterium stylophorae</name>
    <dbReference type="NCBI Taxonomy" id="1776034"/>
    <lineage>
        <taxon>Bacteria</taxon>
        <taxon>Pseudomonadati</taxon>
        <taxon>Pseudomonadota</taxon>
        <taxon>Gammaproteobacteria</taxon>
        <taxon>Lysobacterales</taxon>
        <taxon>Lysobacteraceae</taxon>
        <taxon>Coralloluteibacterium</taxon>
    </lineage>
</organism>
<evidence type="ECO:0000313" key="7">
    <source>
        <dbReference type="EMBL" id="MBS7456246.1"/>
    </source>
</evidence>
<dbReference type="PANTHER" id="PTHR38101:SF1">
    <property type="entry name" value="UPF0307 PROTEIN YJGA"/>
    <property type="match status" value="1"/>
</dbReference>
<dbReference type="AlphaFoldDB" id="A0A8J7VU18"/>